<sequence length="262" mass="30880">MVYVINTGFQAKDSSIFNHQQLPEYSLRRSKRRKTVEIQVRPDQVRVLAPFGIAQSHIDRFVKDKTAWIQQRQQALQAQQSRQPQPVTLNTGCWINVLGQQVRLQVTEDRPAAGVELQQNILQLWLSARIKKPRTQAISDQLEKWYRQQAEQLFQQRVMIRADQMGLQPSRIIIRSYRRRWGSCNSRREVSFNWLLVMAPEFIVDYVIVHELCHLREMNHSSAFWQLVQQYCPEYRLAKAWLNKNGSLMQWPPVQSGKQGNL</sequence>
<reference evidence="2 3" key="1">
    <citation type="submission" date="2018-11" db="EMBL/GenBank/DDBJ databases">
        <title>The draft genome sequence of Amphritea balenae JAMM 1525T.</title>
        <authorList>
            <person name="Fang Z."/>
            <person name="Zhang Y."/>
            <person name="Han X."/>
        </authorList>
    </citation>
    <scope>NUCLEOTIDE SEQUENCE [LARGE SCALE GENOMIC DNA]</scope>
    <source>
        <strain evidence="2 3">JAMM 1525</strain>
    </source>
</reference>
<dbReference type="PANTHER" id="PTHR30399:SF1">
    <property type="entry name" value="UTP PYROPHOSPHATASE"/>
    <property type="match status" value="1"/>
</dbReference>
<dbReference type="RefSeq" id="WP_124925081.1">
    <property type="nucleotide sequence ID" value="NZ_BMOH01000003.1"/>
</dbReference>
<dbReference type="Gene3D" id="3.30.2010.10">
    <property type="entry name" value="Metalloproteases ('zincins'), catalytic domain"/>
    <property type="match status" value="1"/>
</dbReference>
<gene>
    <name evidence="2" type="ORF">EHS89_05260</name>
</gene>
<dbReference type="AlphaFoldDB" id="A0A3P1STT9"/>
<dbReference type="EMBL" id="RQXV01000002">
    <property type="protein sequence ID" value="RRD00500.1"/>
    <property type="molecule type" value="Genomic_DNA"/>
</dbReference>
<dbReference type="Pfam" id="PF01863">
    <property type="entry name" value="YgjP-like"/>
    <property type="match status" value="1"/>
</dbReference>
<feature type="domain" description="YgjP-like metallopeptidase" evidence="1">
    <location>
        <begin position="34"/>
        <end position="245"/>
    </location>
</feature>
<organism evidence="2 3">
    <name type="scientific">Amphritea balenae</name>
    <dbReference type="NCBI Taxonomy" id="452629"/>
    <lineage>
        <taxon>Bacteria</taxon>
        <taxon>Pseudomonadati</taxon>
        <taxon>Pseudomonadota</taxon>
        <taxon>Gammaproteobacteria</taxon>
        <taxon>Oceanospirillales</taxon>
        <taxon>Oceanospirillaceae</taxon>
        <taxon>Amphritea</taxon>
    </lineage>
</organism>
<evidence type="ECO:0000313" key="2">
    <source>
        <dbReference type="EMBL" id="RRD00500.1"/>
    </source>
</evidence>
<dbReference type="InterPro" id="IPR053136">
    <property type="entry name" value="UTP_pyrophosphatase-like"/>
</dbReference>
<dbReference type="OrthoDB" id="9811177at2"/>
<dbReference type="CDD" id="cd07344">
    <property type="entry name" value="M48_yhfN_like"/>
    <property type="match status" value="1"/>
</dbReference>
<keyword evidence="3" id="KW-1185">Reference proteome</keyword>
<name>A0A3P1STT9_9GAMM</name>
<evidence type="ECO:0000313" key="3">
    <source>
        <dbReference type="Proteomes" id="UP000267535"/>
    </source>
</evidence>
<dbReference type="PANTHER" id="PTHR30399">
    <property type="entry name" value="UNCHARACTERIZED PROTEIN YGJP"/>
    <property type="match status" value="1"/>
</dbReference>
<evidence type="ECO:0000259" key="1">
    <source>
        <dbReference type="Pfam" id="PF01863"/>
    </source>
</evidence>
<comment type="caution">
    <text evidence="2">The sequence shown here is derived from an EMBL/GenBank/DDBJ whole genome shotgun (WGS) entry which is preliminary data.</text>
</comment>
<protein>
    <submittedName>
        <fullName evidence="2">M48 family peptidase</fullName>
    </submittedName>
</protein>
<accession>A0A3P1STT9</accession>
<proteinExistence type="predicted"/>
<dbReference type="Proteomes" id="UP000267535">
    <property type="component" value="Unassembled WGS sequence"/>
</dbReference>
<dbReference type="InterPro" id="IPR002725">
    <property type="entry name" value="YgjP-like_metallopeptidase"/>
</dbReference>